<dbReference type="OrthoDB" id="7376089at2"/>
<feature type="chain" id="PRO_5022843890" evidence="1">
    <location>
        <begin position="21"/>
        <end position="173"/>
    </location>
</feature>
<dbReference type="PROSITE" id="PS50830">
    <property type="entry name" value="TNASE_3"/>
    <property type="match status" value="1"/>
</dbReference>
<dbReference type="AlphaFoldDB" id="A0A5C8PGX3"/>
<reference evidence="3 4" key="1">
    <citation type="submission" date="2019-06" db="EMBL/GenBank/DDBJ databases">
        <title>New taxonomy in bacterial strain CC-CFT640, isolated from vineyard.</title>
        <authorList>
            <person name="Lin S.-Y."/>
            <person name="Tsai C.-F."/>
            <person name="Young C.-C."/>
        </authorList>
    </citation>
    <scope>NUCLEOTIDE SEQUENCE [LARGE SCALE GENOMIC DNA]</scope>
    <source>
        <strain evidence="3 4">CC-CFT640</strain>
    </source>
</reference>
<name>A0A5C8PGX3_9HYPH</name>
<protein>
    <submittedName>
        <fullName evidence="3">Thermonuclease family protein</fullName>
    </submittedName>
</protein>
<dbReference type="Pfam" id="PF00565">
    <property type="entry name" value="SNase"/>
    <property type="match status" value="1"/>
</dbReference>
<accession>A0A5C8PGX3</accession>
<dbReference type="SUPFAM" id="SSF50199">
    <property type="entry name" value="Staphylococcal nuclease"/>
    <property type="match status" value="1"/>
</dbReference>
<dbReference type="SMART" id="SM00318">
    <property type="entry name" value="SNc"/>
    <property type="match status" value="1"/>
</dbReference>
<comment type="caution">
    <text evidence="3">The sequence shown here is derived from an EMBL/GenBank/DDBJ whole genome shotgun (WGS) entry which is preliminary data.</text>
</comment>
<dbReference type="InterPro" id="IPR016071">
    <property type="entry name" value="Staphylococal_nuclease_OB-fold"/>
</dbReference>
<feature type="domain" description="TNase-like" evidence="2">
    <location>
        <begin position="40"/>
        <end position="169"/>
    </location>
</feature>
<dbReference type="Proteomes" id="UP000321638">
    <property type="component" value="Unassembled WGS sequence"/>
</dbReference>
<dbReference type="InterPro" id="IPR035437">
    <property type="entry name" value="SNase_OB-fold_sf"/>
</dbReference>
<keyword evidence="1" id="KW-0732">Signal</keyword>
<proteinExistence type="predicted"/>
<evidence type="ECO:0000313" key="3">
    <source>
        <dbReference type="EMBL" id="TXL72544.1"/>
    </source>
</evidence>
<dbReference type="EMBL" id="VDUZ01000032">
    <property type="protein sequence ID" value="TXL72544.1"/>
    <property type="molecule type" value="Genomic_DNA"/>
</dbReference>
<gene>
    <name evidence="3" type="ORF">FHP25_24935</name>
</gene>
<dbReference type="RefSeq" id="WP_147849703.1">
    <property type="nucleotide sequence ID" value="NZ_VDUZ01000032.1"/>
</dbReference>
<keyword evidence="4" id="KW-1185">Reference proteome</keyword>
<evidence type="ECO:0000256" key="1">
    <source>
        <dbReference type="SAM" id="SignalP"/>
    </source>
</evidence>
<dbReference type="Gene3D" id="2.40.50.90">
    <property type="match status" value="1"/>
</dbReference>
<organism evidence="3 4">
    <name type="scientific">Vineibacter terrae</name>
    <dbReference type="NCBI Taxonomy" id="2586908"/>
    <lineage>
        <taxon>Bacteria</taxon>
        <taxon>Pseudomonadati</taxon>
        <taxon>Pseudomonadota</taxon>
        <taxon>Alphaproteobacteria</taxon>
        <taxon>Hyphomicrobiales</taxon>
        <taxon>Vineibacter</taxon>
    </lineage>
</organism>
<evidence type="ECO:0000313" key="4">
    <source>
        <dbReference type="Proteomes" id="UP000321638"/>
    </source>
</evidence>
<evidence type="ECO:0000259" key="2">
    <source>
        <dbReference type="PROSITE" id="PS50830"/>
    </source>
</evidence>
<sequence length="173" mass="18725">MKKLLTAAATIALISTSSAAAPPGRDCGALPDASMIGEAHAIDGDTLAVLRADGTRWPDVRLWGIQAPELRDARSKLENPAGMRSRVALEDLLPGSITCRPIEWDRYCRVVARCATDATPDLSLTMLSAGEAYLFTTFAMGRNASLEIRTAYVAAERQARADRRGLWRAWLAP</sequence>
<feature type="signal peptide" evidence="1">
    <location>
        <begin position="1"/>
        <end position="20"/>
    </location>
</feature>